<dbReference type="GO" id="GO:0006438">
    <property type="term" value="P:valyl-tRNA aminoacylation"/>
    <property type="evidence" value="ECO:0007669"/>
    <property type="project" value="UniProtKB-UniRule"/>
</dbReference>
<evidence type="ECO:0000256" key="8">
    <source>
        <dbReference type="HAMAP-Rule" id="MF_02005"/>
    </source>
</evidence>
<dbReference type="PROSITE" id="PS00178">
    <property type="entry name" value="AA_TRNA_LIGASE_I"/>
    <property type="match status" value="1"/>
</dbReference>
<dbReference type="EC" id="6.1.1.9" evidence="8"/>
<accession>J0WZI2</accession>
<keyword evidence="3 8" id="KW-0547">Nucleotide-binding</keyword>
<evidence type="ECO:0000256" key="5">
    <source>
        <dbReference type="ARBA" id="ARBA00022917"/>
    </source>
</evidence>
<feature type="domain" description="Aminoacyl-tRNA synthetase class Ia" evidence="10">
    <location>
        <begin position="166"/>
        <end position="664"/>
    </location>
</feature>
<dbReference type="InterPro" id="IPR002303">
    <property type="entry name" value="Valyl-tRNA_ligase"/>
</dbReference>
<dbReference type="InterPro" id="IPR013155">
    <property type="entry name" value="M/V/L/I-tRNA-synth_anticd-bd"/>
</dbReference>
<dbReference type="GO" id="GO:0005829">
    <property type="term" value="C:cytosol"/>
    <property type="evidence" value="ECO:0007669"/>
    <property type="project" value="TreeGrafter"/>
</dbReference>
<dbReference type="AlphaFoldDB" id="J0WZI2"/>
<comment type="domain">
    <text evidence="8">ValRS has two distinct active sites: one for aminoacylation and one for editing. The misactivated threonine is translocated from the active site to the editing site.</text>
</comment>
<organism evidence="12 13">
    <name type="scientific">Scardovia wiggsiae F0424</name>
    <dbReference type="NCBI Taxonomy" id="857290"/>
    <lineage>
        <taxon>Bacteria</taxon>
        <taxon>Bacillati</taxon>
        <taxon>Actinomycetota</taxon>
        <taxon>Actinomycetes</taxon>
        <taxon>Bifidobacteriales</taxon>
        <taxon>Bifidobacteriaceae</taxon>
        <taxon>Scardovia</taxon>
    </lineage>
</organism>
<dbReference type="PANTHER" id="PTHR11946:SF93">
    <property type="entry name" value="VALINE--TRNA LIGASE, CHLOROPLASTIC_MITOCHONDRIAL 2"/>
    <property type="match status" value="1"/>
</dbReference>
<evidence type="ECO:0000256" key="3">
    <source>
        <dbReference type="ARBA" id="ARBA00022741"/>
    </source>
</evidence>
<evidence type="ECO:0000259" key="11">
    <source>
        <dbReference type="Pfam" id="PF08264"/>
    </source>
</evidence>
<evidence type="ECO:0000256" key="9">
    <source>
        <dbReference type="SAM" id="MobiDB-lite"/>
    </source>
</evidence>
<feature type="region of interest" description="Disordered" evidence="9">
    <location>
        <begin position="1"/>
        <end position="29"/>
    </location>
</feature>
<reference evidence="12 13" key="1">
    <citation type="submission" date="2012-01" db="EMBL/GenBank/DDBJ databases">
        <title>The Genome Sequence of Scardovia wiggsiae F0424.</title>
        <authorList>
            <consortium name="The Broad Institute Genome Sequencing Platform"/>
            <person name="Earl A."/>
            <person name="Ward D."/>
            <person name="Feldgarden M."/>
            <person name="Gevers D."/>
            <person name="Izard J."/>
            <person name="Ganesan A."/>
            <person name="Baranova O.V."/>
            <person name="Blanton J.M."/>
            <person name="Tanner A.C."/>
            <person name="Mathney J."/>
            <person name="Dewhirst F.E."/>
            <person name="Young S.K."/>
            <person name="Zeng Q."/>
            <person name="Gargeya S."/>
            <person name="Fitzgerald M."/>
            <person name="Haas B."/>
            <person name="Abouelleil A."/>
            <person name="Alvarado L."/>
            <person name="Arachchi H.M."/>
            <person name="Berlin A."/>
            <person name="Chapman S.B."/>
            <person name="Gearin G."/>
            <person name="Goldberg J."/>
            <person name="Griggs A."/>
            <person name="Gujja S."/>
            <person name="Hansen M."/>
            <person name="Heiman D."/>
            <person name="Howarth C."/>
            <person name="Larimer J."/>
            <person name="Lui A."/>
            <person name="MacDonald P.J.P."/>
            <person name="McCowen C."/>
            <person name="Montmayeur A."/>
            <person name="Murphy C."/>
            <person name="Neiman D."/>
            <person name="Pearson M."/>
            <person name="Priest M."/>
            <person name="Roberts A."/>
            <person name="Saif S."/>
            <person name="Shea T."/>
            <person name="Sisk P."/>
            <person name="Stolte C."/>
            <person name="Sykes S."/>
            <person name="Wortman J."/>
            <person name="Nusbaum C."/>
            <person name="Birren B."/>
        </authorList>
    </citation>
    <scope>NUCLEOTIDE SEQUENCE [LARGE SCALE GENOMIC DNA]</scope>
    <source>
        <strain evidence="12 13">F0424</strain>
    </source>
</reference>
<dbReference type="HOGENOM" id="CLU_001493_0_2_11"/>
<keyword evidence="2 8" id="KW-0436">Ligase</keyword>
<dbReference type="InterPro" id="IPR001412">
    <property type="entry name" value="aa-tRNA-synth_I_CS"/>
</dbReference>
<comment type="similarity">
    <text evidence="8">Belongs to the class-I aminoacyl-tRNA synthetase family. ValS type 2 subfamily.</text>
</comment>
<comment type="subcellular location">
    <subcellularLocation>
        <location evidence="8">Cytoplasm</location>
    </subcellularLocation>
</comment>
<evidence type="ECO:0000259" key="10">
    <source>
        <dbReference type="Pfam" id="PF00133"/>
    </source>
</evidence>
<comment type="caution">
    <text evidence="12">The sequence shown here is derived from an EMBL/GenBank/DDBJ whole genome shotgun (WGS) entry which is preliminary data.</text>
</comment>
<dbReference type="Proteomes" id="UP000006415">
    <property type="component" value="Unassembled WGS sequence"/>
</dbReference>
<dbReference type="InterPro" id="IPR033705">
    <property type="entry name" value="Anticodon_Ia_Val"/>
</dbReference>
<evidence type="ECO:0000256" key="2">
    <source>
        <dbReference type="ARBA" id="ARBA00022598"/>
    </source>
</evidence>
<dbReference type="RefSeq" id="WP_007147918.1">
    <property type="nucleotide sequence ID" value="NZ_AKCI01000001.1"/>
</dbReference>
<gene>
    <name evidence="8" type="primary">valS</name>
    <name evidence="12" type="ORF">HMPREF9156_00854</name>
</gene>
<dbReference type="GO" id="GO:0005524">
    <property type="term" value="F:ATP binding"/>
    <property type="evidence" value="ECO:0007669"/>
    <property type="project" value="UniProtKB-UniRule"/>
</dbReference>
<comment type="subunit">
    <text evidence="8">Monomer.</text>
</comment>
<dbReference type="InterPro" id="IPR014729">
    <property type="entry name" value="Rossmann-like_a/b/a_fold"/>
</dbReference>
<evidence type="ECO:0000256" key="6">
    <source>
        <dbReference type="ARBA" id="ARBA00023146"/>
    </source>
</evidence>
<dbReference type="Gene3D" id="1.10.730.10">
    <property type="entry name" value="Isoleucyl-tRNA Synthetase, Domain 1"/>
    <property type="match status" value="1"/>
</dbReference>
<protein>
    <recommendedName>
        <fullName evidence="8">Valine--tRNA ligase</fullName>
        <ecNumber evidence="8">6.1.1.9</ecNumber>
    </recommendedName>
    <alternativeName>
        <fullName evidence="8">Valyl-tRNA synthetase</fullName>
        <shortName evidence="8">ValRS</shortName>
    </alternativeName>
</protein>
<name>J0WZI2_9BIFI</name>
<feature type="domain" description="Methionyl/Valyl/Leucyl/Isoleucyl-tRNA synthetase anticodon-binding" evidence="11">
    <location>
        <begin position="718"/>
        <end position="872"/>
    </location>
</feature>
<keyword evidence="4 8" id="KW-0067">ATP-binding</keyword>
<dbReference type="Pfam" id="PF08264">
    <property type="entry name" value="Anticodon_1"/>
    <property type="match status" value="1"/>
</dbReference>
<comment type="catalytic activity">
    <reaction evidence="7 8">
        <text>tRNA(Val) + L-valine + ATP = L-valyl-tRNA(Val) + AMP + diphosphate</text>
        <dbReference type="Rhea" id="RHEA:10704"/>
        <dbReference type="Rhea" id="RHEA-COMP:9672"/>
        <dbReference type="Rhea" id="RHEA-COMP:9708"/>
        <dbReference type="ChEBI" id="CHEBI:30616"/>
        <dbReference type="ChEBI" id="CHEBI:33019"/>
        <dbReference type="ChEBI" id="CHEBI:57762"/>
        <dbReference type="ChEBI" id="CHEBI:78442"/>
        <dbReference type="ChEBI" id="CHEBI:78537"/>
        <dbReference type="ChEBI" id="CHEBI:456215"/>
        <dbReference type="EC" id="6.1.1.9"/>
    </reaction>
</comment>
<dbReference type="eggNOG" id="COG0525">
    <property type="taxonomic scope" value="Bacteria"/>
</dbReference>
<feature type="short sequence motif" description="'HIGH' region" evidence="8">
    <location>
        <begin position="86"/>
        <end position="96"/>
    </location>
</feature>
<dbReference type="CDD" id="cd07962">
    <property type="entry name" value="Anticodon_Ia_Val"/>
    <property type="match status" value="1"/>
</dbReference>
<dbReference type="EMBL" id="AGZS01000003">
    <property type="protein sequence ID" value="EJD64979.1"/>
    <property type="molecule type" value="Genomic_DNA"/>
</dbReference>
<comment type="function">
    <text evidence="8">Catalyzes the attachment of valine to tRNA(Val). As ValRS can inadvertently accommodate and process structurally similar amino acids such as threonine, to avoid such errors, it has a 'posttransfer' editing activity that hydrolyzes mischarged Thr-tRNA(Val) in a tRNA-dependent manner.</text>
</comment>
<evidence type="ECO:0000313" key="13">
    <source>
        <dbReference type="Proteomes" id="UP000006415"/>
    </source>
</evidence>
<dbReference type="STRING" id="857290.HMPREF9156_00854"/>
<dbReference type="SUPFAM" id="SSF50677">
    <property type="entry name" value="ValRS/IleRS/LeuRS editing domain"/>
    <property type="match status" value="1"/>
</dbReference>
<feature type="domain" description="Aminoacyl-tRNA synthetase class Ia" evidence="10">
    <location>
        <begin position="57"/>
        <end position="141"/>
    </location>
</feature>
<dbReference type="SUPFAM" id="SSF47323">
    <property type="entry name" value="Anticodon-binding domain of a subclass of class I aminoacyl-tRNA synthetases"/>
    <property type="match status" value="1"/>
</dbReference>
<evidence type="ECO:0000256" key="4">
    <source>
        <dbReference type="ARBA" id="ARBA00022840"/>
    </source>
</evidence>
<keyword evidence="6 8" id="KW-0030">Aminoacyl-tRNA synthetase</keyword>
<dbReference type="InterPro" id="IPR002300">
    <property type="entry name" value="aa-tRNA-synth_Ia"/>
</dbReference>
<dbReference type="InterPro" id="IPR048044">
    <property type="entry name" value="Valyl-tRNA_ligase_actino"/>
</dbReference>
<dbReference type="HAMAP" id="MF_02005">
    <property type="entry name" value="Val_tRNA_synth_type2"/>
    <property type="match status" value="1"/>
</dbReference>
<keyword evidence="5 8" id="KW-0648">Protein biosynthesis</keyword>
<dbReference type="OrthoDB" id="9810365at2"/>
<evidence type="ECO:0000256" key="1">
    <source>
        <dbReference type="ARBA" id="ARBA00022490"/>
    </source>
</evidence>
<dbReference type="NCBIfam" id="NF009687">
    <property type="entry name" value="PRK13208.1"/>
    <property type="match status" value="1"/>
</dbReference>
<dbReference type="SUPFAM" id="SSF52374">
    <property type="entry name" value="Nucleotidylyl transferase"/>
    <property type="match status" value="1"/>
</dbReference>
<sequence length="941" mass="104829">MADMSEYFENTEDSRDIAGSADHTGTGKSAAAGQDVISAALSPLPDRAGVEGLENKWASRWDSDQTYKFGYSSDRSSVYSIDTPPPTVSGSLHVGHVFSYTHTDIIARYKRMRGFDVYYPMGWDDNGLPTERRVQNYYGVRVDASLKYDPDFKPPFEGTEGKKIQAKDQVPVSRRNFIELCEKLTAKDEKLFENLWRTLGLSVDWSQTYHTIGEHPRRVAQRAFLHNLARGEAYQQEAPGLWDVTFQTAVAQAELESREYDGFYHKIAFRFEDGAPLYIETTRPELLPACVALIAHPDDPRYQGYFGQHVYSPLFHVKVPVVAHPAAEMDKGAGIAMCCTFGDVTDVQWWRDLKLPLRSIIQRNGRIIMDTPDWITDKAGRGTFARLAGKTAFSARKEIVEALRESGDMEGEPTPTRRMANFYEKGDKPLEIVTSRQWYLKNGGTDEVLRSELIRRGTELDFHPDFMRVRYENWVNGLNGDWLISRQRFFGVPFPLWYPVGEDGTADYSHPLTPDESRLPVDPASDVPDGYTESQRDQPGGFTAEKDIMDTWATSSLTPQIVTHWGEQGEGNLALFNATFPMDLRPQGQDIIRTWLFSSIDRAHLENGCLPWKHTALSGWILDPDHKKMSKSKGNVVVPSEPIEKFGADAVRYWAACARLGTDAAYEIGQMKIGRRLAIKLLNATKFALSIGREDDSHHVADSAQAEWKFSDITVPLDRSVMAALADVIDTATQALDSYDHARALETVEAFFWQFCDDYIELAKNRAYGTANATGRIPDEAGILSARTTLGIALDTFARLFAPYLPYASEEVWSWMHEDSGSVHRAPWPDACMFRNAAHGVDPAMLEWSGNALAALRKIKSENKVSMKTPILDATLELAEAGAAFIREALTDIAEAGRVTGPITLATATAAPASPSEEAQDTDAVVVTASTLGEAPARGKQ</sequence>
<dbReference type="GO" id="GO:0004832">
    <property type="term" value="F:valine-tRNA ligase activity"/>
    <property type="evidence" value="ECO:0007669"/>
    <property type="project" value="UniProtKB-UniRule"/>
</dbReference>
<dbReference type="PANTHER" id="PTHR11946">
    <property type="entry name" value="VALYL-TRNA SYNTHETASES"/>
    <property type="match status" value="1"/>
</dbReference>
<dbReference type="InterPro" id="IPR009008">
    <property type="entry name" value="Val/Leu/Ile-tRNA-synth_edit"/>
</dbReference>
<dbReference type="NCBIfam" id="NF000540">
    <property type="entry name" value="alt_ValS"/>
    <property type="match status" value="1"/>
</dbReference>
<proteinExistence type="inferred from homology"/>
<dbReference type="InterPro" id="IPR022874">
    <property type="entry name" value="Valine-tRNA_ligase_type_2"/>
</dbReference>
<dbReference type="InterPro" id="IPR009080">
    <property type="entry name" value="tRNAsynth_Ia_anticodon-bd"/>
</dbReference>
<feature type="short sequence motif" description="'KMSKS' region" evidence="8">
    <location>
        <begin position="628"/>
        <end position="632"/>
    </location>
</feature>
<evidence type="ECO:0000256" key="7">
    <source>
        <dbReference type="ARBA" id="ARBA00047552"/>
    </source>
</evidence>
<keyword evidence="13" id="KW-1185">Reference proteome</keyword>
<dbReference type="GO" id="GO:0002161">
    <property type="term" value="F:aminoacyl-tRNA deacylase activity"/>
    <property type="evidence" value="ECO:0007669"/>
    <property type="project" value="InterPro"/>
</dbReference>
<evidence type="ECO:0000313" key="12">
    <source>
        <dbReference type="EMBL" id="EJD64979.1"/>
    </source>
</evidence>
<dbReference type="Pfam" id="PF00133">
    <property type="entry name" value="tRNA-synt_1"/>
    <property type="match status" value="2"/>
</dbReference>
<dbReference type="Gene3D" id="3.40.50.620">
    <property type="entry name" value="HUPs"/>
    <property type="match status" value="2"/>
</dbReference>
<keyword evidence="1 8" id="KW-0963">Cytoplasm</keyword>
<dbReference type="PRINTS" id="PR00986">
    <property type="entry name" value="TRNASYNTHVAL"/>
</dbReference>
<feature type="region of interest" description="Disordered" evidence="9">
    <location>
        <begin position="507"/>
        <end position="542"/>
    </location>
</feature>
<feature type="binding site" evidence="8">
    <location>
        <position position="631"/>
    </location>
    <ligand>
        <name>ATP</name>
        <dbReference type="ChEBI" id="CHEBI:30616"/>
    </ligand>
</feature>